<reference evidence="1 2" key="1">
    <citation type="submission" date="2019-08" db="EMBL/GenBank/DDBJ databases">
        <title>Parahaliea maris sp. nov., isolated from the surface seawater.</title>
        <authorList>
            <person name="Liu Y."/>
        </authorList>
    </citation>
    <scope>NUCLEOTIDE SEQUENCE [LARGE SCALE GENOMIC DNA]</scope>
    <source>
        <strain evidence="1 2">HSLHS9</strain>
    </source>
</reference>
<accession>A0A5C9A4Q3</accession>
<dbReference type="EMBL" id="VRZA01000002">
    <property type="protein sequence ID" value="TXS95913.1"/>
    <property type="molecule type" value="Genomic_DNA"/>
</dbReference>
<name>A0A5C9A4Q3_9GAMM</name>
<proteinExistence type="predicted"/>
<sequence length="256" mass="27262">MTVSLASQAQEGGSSADLAKQLSNPVASLISVPMQINYDSNIGPRDDGERWTTNIQPVIPVSIGEDWNLISRTILPVISQEDIFPGAGSQDGIGDVVQSVFFSPKAPSDSGWIWGVGPVLLLPTGSDDLLTADKWGAGPTGVALKQVGQWTFGALANHLVDFAGDDDRGDVNSTFVQPFIAYNTPTATTIAMNLETTYDWEADEASVPVNLMVNQVLKFGGQLVQVGAGVRYWLESTDAGPEGWGGRINLVLLFPK</sequence>
<protein>
    <submittedName>
        <fullName evidence="1">Transporter</fullName>
    </submittedName>
</protein>
<keyword evidence="2" id="KW-1185">Reference proteome</keyword>
<dbReference type="AlphaFoldDB" id="A0A5C9A4Q3"/>
<gene>
    <name evidence="1" type="ORF">FV139_07220</name>
</gene>
<evidence type="ECO:0000313" key="1">
    <source>
        <dbReference type="EMBL" id="TXS95913.1"/>
    </source>
</evidence>
<dbReference type="Proteomes" id="UP000321039">
    <property type="component" value="Unassembled WGS sequence"/>
</dbReference>
<evidence type="ECO:0000313" key="2">
    <source>
        <dbReference type="Proteomes" id="UP000321039"/>
    </source>
</evidence>
<organism evidence="1 2">
    <name type="scientific">Parahaliea maris</name>
    <dbReference type="NCBI Taxonomy" id="2716870"/>
    <lineage>
        <taxon>Bacteria</taxon>
        <taxon>Pseudomonadati</taxon>
        <taxon>Pseudomonadota</taxon>
        <taxon>Gammaproteobacteria</taxon>
        <taxon>Cellvibrionales</taxon>
        <taxon>Halieaceae</taxon>
        <taxon>Parahaliea</taxon>
    </lineage>
</organism>
<comment type="caution">
    <text evidence="1">The sequence shown here is derived from an EMBL/GenBank/DDBJ whole genome shotgun (WGS) entry which is preliminary data.</text>
</comment>